<dbReference type="InterPro" id="IPR047194">
    <property type="entry name" value="CwlT-like_lysozyme"/>
</dbReference>
<dbReference type="EMBL" id="BFFO01000006">
    <property type="protein sequence ID" value="GBG96981.1"/>
    <property type="molecule type" value="Genomic_DNA"/>
</dbReference>
<reference evidence="3 4" key="1">
    <citation type="journal article" date="2018" name="Genome Announc.">
        <title>Draft Genome Sequence of Lactococcus sp. Strain NtB2 (JCM 32569), Isolated from the Gut of the Higher Termite Nasutitermes takasagoensis.</title>
        <authorList>
            <person name="Noda S."/>
            <person name="Aihara C."/>
            <person name="Yuki M."/>
            <person name="Ohkuma M."/>
        </authorList>
    </citation>
    <scope>NUCLEOTIDE SEQUENCE [LARGE SCALE GENOMIC DNA]</scope>
    <source>
        <strain evidence="3 4">NtB2</strain>
    </source>
</reference>
<dbReference type="RefSeq" id="WP_165814961.1">
    <property type="nucleotide sequence ID" value="NZ_BFFO01000006.1"/>
</dbReference>
<accession>A0A2R5HKD1</accession>
<dbReference type="InterPro" id="IPR023346">
    <property type="entry name" value="Lysozyme-like_dom_sf"/>
</dbReference>
<comment type="subcellular location">
    <subcellularLocation>
        <location evidence="1">Cell surface</location>
    </subcellularLocation>
</comment>
<protein>
    <recommendedName>
        <fullName evidence="2">CwlT-like lysozyme domain-containing protein</fullName>
    </recommendedName>
</protein>
<gene>
    <name evidence="3" type="ORF">NtB2_01118</name>
</gene>
<evidence type="ECO:0000313" key="4">
    <source>
        <dbReference type="Proteomes" id="UP000245021"/>
    </source>
</evidence>
<comment type="caution">
    <text evidence="3">The sequence shown here is derived from an EMBL/GenBank/DDBJ whole genome shotgun (WGS) entry which is preliminary data.</text>
</comment>
<proteinExistence type="predicted"/>
<evidence type="ECO:0000256" key="1">
    <source>
        <dbReference type="ARBA" id="ARBA00004241"/>
    </source>
</evidence>
<organism evidence="3 4">
    <name type="scientific">Lactococcus termiticola</name>
    <dbReference type="NCBI Taxonomy" id="2169526"/>
    <lineage>
        <taxon>Bacteria</taxon>
        <taxon>Bacillati</taxon>
        <taxon>Bacillota</taxon>
        <taxon>Bacilli</taxon>
        <taxon>Lactobacillales</taxon>
        <taxon>Streptococcaceae</taxon>
        <taxon>Lactococcus</taxon>
    </lineage>
</organism>
<dbReference type="AlphaFoldDB" id="A0A2R5HKD1"/>
<evidence type="ECO:0000259" key="2">
    <source>
        <dbReference type="Pfam" id="PF13702"/>
    </source>
</evidence>
<sequence>MKKIGSFVALVIVLAAAFWVYRTRQNVKHVMRYEQAVSKSLAAQGLSNETNLALAIIYTETKGRDTDVMQSSESINGKTGEIVTQSESIDQGIANLTKVLNYAASKKVDPWAGVQAYNYGKNYVDYVAKQGGTNSLDLAKAYSRDVVAPSLGNKTGQTYYHLTLYSLLNNGGKLYTNGGNMFYAQEVKYHMALLRLFNW</sequence>
<dbReference type="GO" id="GO:0009986">
    <property type="term" value="C:cell surface"/>
    <property type="evidence" value="ECO:0007669"/>
    <property type="project" value="UniProtKB-SubCell"/>
</dbReference>
<keyword evidence="4" id="KW-1185">Reference proteome</keyword>
<dbReference type="Pfam" id="PF13702">
    <property type="entry name" value="Lysozyme_like"/>
    <property type="match status" value="1"/>
</dbReference>
<evidence type="ECO:0000313" key="3">
    <source>
        <dbReference type="EMBL" id="GBG96981.1"/>
    </source>
</evidence>
<dbReference type="Gene3D" id="1.10.530.10">
    <property type="match status" value="1"/>
</dbReference>
<dbReference type="Proteomes" id="UP000245021">
    <property type="component" value="Unassembled WGS sequence"/>
</dbReference>
<dbReference type="CDD" id="cd16891">
    <property type="entry name" value="CwlT-like"/>
    <property type="match status" value="1"/>
</dbReference>
<name>A0A2R5HKD1_9LACT</name>
<feature type="domain" description="CwlT-like lysozyme" evidence="2">
    <location>
        <begin position="28"/>
        <end position="189"/>
    </location>
</feature>
<dbReference type="SUPFAM" id="SSF53955">
    <property type="entry name" value="Lysozyme-like"/>
    <property type="match status" value="1"/>
</dbReference>